<sequence>MSTGTASKSARKPRQTDGLTPMQRAQRAMEKAAKMMENAKSKQALFEKKQLQRRKFLLGEMIDGVLKTRPQTGDLIGALALKLPDADQSLFSTEIELYRRNKETKTS</sequence>
<feature type="region of interest" description="Disordered" evidence="1">
    <location>
        <begin position="1"/>
        <end position="41"/>
    </location>
</feature>
<name>A0ABX0JVI8_9PROT</name>
<dbReference type="RefSeq" id="WP_173585153.1">
    <property type="nucleotide sequence ID" value="NZ_WOTB01000058.1"/>
</dbReference>
<evidence type="ECO:0000256" key="1">
    <source>
        <dbReference type="SAM" id="MobiDB-lite"/>
    </source>
</evidence>
<gene>
    <name evidence="2" type="ORF">GOB93_19875</name>
</gene>
<evidence type="ECO:0008006" key="4">
    <source>
        <dbReference type="Google" id="ProtNLM"/>
    </source>
</evidence>
<accession>A0ABX0JVI8</accession>
<keyword evidence="3" id="KW-1185">Reference proteome</keyword>
<evidence type="ECO:0000313" key="3">
    <source>
        <dbReference type="Proteomes" id="UP000635278"/>
    </source>
</evidence>
<dbReference type="Proteomes" id="UP000635278">
    <property type="component" value="Unassembled WGS sequence"/>
</dbReference>
<evidence type="ECO:0000313" key="2">
    <source>
        <dbReference type="EMBL" id="NHN86839.1"/>
    </source>
</evidence>
<feature type="compositionally biased region" description="Basic and acidic residues" evidence="1">
    <location>
        <begin position="27"/>
        <end position="41"/>
    </location>
</feature>
<protein>
    <recommendedName>
        <fullName evidence="4">Conjugal transfer protein TraD</fullName>
    </recommendedName>
</protein>
<proteinExistence type="predicted"/>
<organism evidence="2 3">
    <name type="scientific">Acetobacter musti</name>
    <dbReference type="NCBI Taxonomy" id="864732"/>
    <lineage>
        <taxon>Bacteria</taxon>
        <taxon>Pseudomonadati</taxon>
        <taxon>Pseudomonadota</taxon>
        <taxon>Alphaproteobacteria</taxon>
        <taxon>Acetobacterales</taxon>
        <taxon>Acetobacteraceae</taxon>
        <taxon>Acetobacter</taxon>
    </lineage>
</organism>
<comment type="caution">
    <text evidence="2">The sequence shown here is derived from an EMBL/GenBank/DDBJ whole genome shotgun (WGS) entry which is preliminary data.</text>
</comment>
<reference evidence="2 3" key="1">
    <citation type="journal article" date="2020" name="Int. J. Syst. Evol. Microbiol.">
        <title>Novel acetic acid bacteria from cider fermentations: Acetobacter conturbans sp. nov. and Acetobacter fallax sp. nov.</title>
        <authorList>
            <person name="Sombolestani A.S."/>
            <person name="Cleenwerck I."/>
            <person name="Cnockaert M."/>
            <person name="Borremans W."/>
            <person name="Wieme A.D."/>
            <person name="De Vuyst L."/>
            <person name="Vandamme P."/>
        </authorList>
    </citation>
    <scope>NUCLEOTIDE SEQUENCE [LARGE SCALE GENOMIC DNA]</scope>
    <source>
        <strain evidence="2 3">LMG 30640</strain>
    </source>
</reference>
<dbReference type="EMBL" id="WOTB01000058">
    <property type="protein sequence ID" value="NHN86839.1"/>
    <property type="molecule type" value="Genomic_DNA"/>
</dbReference>